<keyword evidence="3 9" id="KW-0812">Transmembrane</keyword>
<comment type="caution">
    <text evidence="12">The sequence shown here is derived from an EMBL/GenBank/DDBJ whole genome shotgun (WGS) entry which is preliminary data.</text>
</comment>
<keyword evidence="6 10" id="KW-0472">Membrane</keyword>
<feature type="transmembrane region" description="Helical" evidence="10">
    <location>
        <begin position="541"/>
        <end position="566"/>
    </location>
</feature>
<keyword evidence="13" id="KW-1185">Reference proteome</keyword>
<keyword evidence="4 10" id="KW-1133">Transmembrane helix</keyword>
<comment type="similarity">
    <text evidence="9">Belongs to the G-protein coupled receptor 1 family.</text>
</comment>
<feature type="transmembrane region" description="Helical" evidence="10">
    <location>
        <begin position="417"/>
        <end position="445"/>
    </location>
</feature>
<dbReference type="InterPro" id="IPR017452">
    <property type="entry name" value="GPCR_Rhodpsn_7TM"/>
</dbReference>
<dbReference type="SUPFAM" id="SSF81321">
    <property type="entry name" value="Family A G protein-coupled receptor-like"/>
    <property type="match status" value="1"/>
</dbReference>
<gene>
    <name evidence="12" type="ORF">PLOB_00022993</name>
</gene>
<dbReference type="Proteomes" id="UP001159405">
    <property type="component" value="Unassembled WGS sequence"/>
</dbReference>
<evidence type="ECO:0000256" key="1">
    <source>
        <dbReference type="ARBA" id="ARBA00004651"/>
    </source>
</evidence>
<sequence>MQKETTRPKQPRGAENMKPVLSNGSTLNHLGSDRLSMAVSIGIRNQSEIINYYKKFPTIQESTNFDFCHVCKLPVGPGAKKALIVEGRSGIISILIFMIPVFDKILEFSNPFAFLLLDLRSHPLNSIRPRKFLSNMAPTLKQLKKTHSIFVWPGRLRVASFFWAEIFKKVSFDPYNFRITRLSARKSEQMKNSSIRKRITLMFMSFLKNKFAAFVAKLRNRCFCWFPCDMLELIQVSTSMAFLPTTVRADFYFKILLPFFIFVLVFYGSRGKTLFEEIEVHLRAAKIILGLDRFMLQCMSFATVQSINLDKAISDISGESLVIVTKTVESSAYLNKDISLYPSISRSFKNMLKRYGPTDTSLCCSLVNNFPLACQIIKNHPFNTLFKKNPQEKYLHKNMNDSSGHQLKEVPTLLGPWFLFPVAAAYILIAVVAAVGNLLVCFAILTNRSLRSKPSNLLLLSLAVSDLLTAVLAMPFDIESLLLQGGWKHGAVMCLAFLTSYLITVPTSILTLLAISLDRYQNLRDPLRRFRRTQFMTRTKALILIGIIWLYCILFACLPFMGWPFITRGTKKELEQCSISFTVLYNILSNFLNFVGPLVITCVLNIMMYCIACKHNKRGLRNHGKNSKEDAKAHARSLKAASSTVMLVAAFFFCWQPFSYFSIVSILYGEQNWDPYPSKVFYVLLVFGYLNSALNPFFFAFRNKQFKATYVRMFNVFKRCISRVHDFVVSPSFLNDLTSGVPEAENKNVRLQAFRSKRSTPDPPRHQSTST</sequence>
<evidence type="ECO:0000313" key="12">
    <source>
        <dbReference type="EMBL" id="CAH3114597.1"/>
    </source>
</evidence>
<reference evidence="12 13" key="1">
    <citation type="submission" date="2022-05" db="EMBL/GenBank/DDBJ databases">
        <authorList>
            <consortium name="Genoscope - CEA"/>
            <person name="William W."/>
        </authorList>
    </citation>
    <scope>NUCLEOTIDE SEQUENCE [LARGE SCALE GENOMIC DNA]</scope>
</reference>
<evidence type="ECO:0000313" key="13">
    <source>
        <dbReference type="Proteomes" id="UP001159405"/>
    </source>
</evidence>
<feature type="transmembrane region" description="Helical" evidence="10">
    <location>
        <begin position="591"/>
        <end position="612"/>
    </location>
</feature>
<dbReference type="Pfam" id="PF00001">
    <property type="entry name" value="7tm_1"/>
    <property type="match status" value="1"/>
</dbReference>
<dbReference type="PROSITE" id="PS50262">
    <property type="entry name" value="G_PROTEIN_RECEP_F1_2"/>
    <property type="match status" value="1"/>
</dbReference>
<feature type="domain" description="G-protein coupled receptors family 1 profile" evidence="11">
    <location>
        <begin position="436"/>
        <end position="699"/>
    </location>
</feature>
<dbReference type="PRINTS" id="PR00237">
    <property type="entry name" value="GPCRRHODOPSN"/>
</dbReference>
<feature type="transmembrane region" description="Helical" evidence="10">
    <location>
        <begin position="645"/>
        <end position="668"/>
    </location>
</feature>
<evidence type="ECO:0000256" key="2">
    <source>
        <dbReference type="ARBA" id="ARBA00022475"/>
    </source>
</evidence>
<keyword evidence="2" id="KW-1003">Cell membrane</keyword>
<evidence type="ECO:0000256" key="4">
    <source>
        <dbReference type="ARBA" id="ARBA00022989"/>
    </source>
</evidence>
<dbReference type="EMBL" id="CALNXK010000027">
    <property type="protein sequence ID" value="CAH3114597.1"/>
    <property type="molecule type" value="Genomic_DNA"/>
</dbReference>
<evidence type="ECO:0000256" key="8">
    <source>
        <dbReference type="ARBA" id="ARBA00023224"/>
    </source>
</evidence>
<keyword evidence="8 9" id="KW-0807">Transducer</keyword>
<keyword evidence="7 9" id="KW-0675">Receptor</keyword>
<proteinExistence type="inferred from homology"/>
<feature type="transmembrane region" description="Helical" evidence="10">
    <location>
        <begin position="680"/>
        <end position="701"/>
    </location>
</feature>
<evidence type="ECO:0000256" key="3">
    <source>
        <dbReference type="ARBA" id="ARBA00022692"/>
    </source>
</evidence>
<evidence type="ECO:0000256" key="7">
    <source>
        <dbReference type="ARBA" id="ARBA00023170"/>
    </source>
</evidence>
<dbReference type="PANTHER" id="PTHR24247:SF278">
    <property type="entry name" value="HISTAMINE H2 RECEPTOR"/>
    <property type="match status" value="1"/>
</dbReference>
<feature type="transmembrane region" description="Helical" evidence="10">
    <location>
        <begin position="457"/>
        <end position="476"/>
    </location>
</feature>
<evidence type="ECO:0000259" key="11">
    <source>
        <dbReference type="PROSITE" id="PS50262"/>
    </source>
</evidence>
<dbReference type="InterPro" id="IPR000276">
    <property type="entry name" value="GPCR_Rhodpsn"/>
</dbReference>
<keyword evidence="5 9" id="KW-0297">G-protein coupled receptor</keyword>
<evidence type="ECO:0000256" key="6">
    <source>
        <dbReference type="ARBA" id="ARBA00023136"/>
    </source>
</evidence>
<evidence type="ECO:0000256" key="10">
    <source>
        <dbReference type="SAM" id="Phobius"/>
    </source>
</evidence>
<feature type="transmembrane region" description="Helical" evidence="10">
    <location>
        <begin position="251"/>
        <end position="269"/>
    </location>
</feature>
<comment type="subcellular location">
    <subcellularLocation>
        <location evidence="1">Cell membrane</location>
        <topology evidence="1">Multi-pass membrane protein</topology>
    </subcellularLocation>
</comment>
<evidence type="ECO:0000256" key="5">
    <source>
        <dbReference type="ARBA" id="ARBA00023040"/>
    </source>
</evidence>
<dbReference type="SMART" id="SM01381">
    <property type="entry name" value="7TM_GPCR_Srsx"/>
    <property type="match status" value="1"/>
</dbReference>
<evidence type="ECO:0000256" key="9">
    <source>
        <dbReference type="RuleBase" id="RU000688"/>
    </source>
</evidence>
<protein>
    <recommendedName>
        <fullName evidence="11">G-protein coupled receptors family 1 profile domain-containing protein</fullName>
    </recommendedName>
</protein>
<dbReference type="PROSITE" id="PS00237">
    <property type="entry name" value="G_PROTEIN_RECEP_F1_1"/>
    <property type="match status" value="1"/>
</dbReference>
<accession>A0ABN8NP17</accession>
<organism evidence="12 13">
    <name type="scientific">Porites lobata</name>
    <dbReference type="NCBI Taxonomy" id="104759"/>
    <lineage>
        <taxon>Eukaryota</taxon>
        <taxon>Metazoa</taxon>
        <taxon>Cnidaria</taxon>
        <taxon>Anthozoa</taxon>
        <taxon>Hexacorallia</taxon>
        <taxon>Scleractinia</taxon>
        <taxon>Fungiina</taxon>
        <taxon>Poritidae</taxon>
        <taxon>Porites</taxon>
    </lineage>
</organism>
<dbReference type="CDD" id="cd14967">
    <property type="entry name" value="7tmA_amine_R-like"/>
    <property type="match status" value="1"/>
</dbReference>
<dbReference type="Gene3D" id="1.20.1070.10">
    <property type="entry name" value="Rhodopsin 7-helix transmembrane proteins"/>
    <property type="match status" value="1"/>
</dbReference>
<feature type="transmembrane region" description="Helical" evidence="10">
    <location>
        <begin position="496"/>
        <end position="520"/>
    </location>
</feature>
<name>A0ABN8NP17_9CNID</name>
<dbReference type="PANTHER" id="PTHR24247">
    <property type="entry name" value="5-HYDROXYTRYPTAMINE RECEPTOR"/>
    <property type="match status" value="1"/>
</dbReference>